<evidence type="ECO:0000313" key="2">
    <source>
        <dbReference type="Proteomes" id="UP000594463"/>
    </source>
</evidence>
<gene>
    <name evidence="1" type="ORF">RT761_01361</name>
</gene>
<dbReference type="Gene3D" id="2.60.120.1390">
    <property type="match status" value="2"/>
</dbReference>
<accession>A0A7T1F2V5</accession>
<keyword evidence="2" id="KW-1185">Reference proteome</keyword>
<sequence>MNNITHFNYSLYDELTRAKSFTSKRISSWDRSGKNYDWLHVLPGEKAVLAEIEGPGCIRHIYALILSFDLFFYRNLILRMYWDGETSPSVEVPIGDFFGIGLCKPRLFSSLMLTVNQGDPLWATQGLNSYFPMPFSKSARIEIENLSNIPLESFWYHIDYQLYEEIDDNVMRFHAQWWRESPTLAQDQLTKNIVLWDGINEKGKGNYMVMEAEGDGQLVGIFLEVDNIVGDWWGEGDDMVFIDGETWPPSFHGTGTEEIFGGGASPTQEYAGPYTGFPLISSPNYYRQSAMYRFFITDPIRFKKSIKYTIEHGHANNYENDYSSVGYWYQFEPHKQLIASINTRDRIPVLTDGQKQVFQKQTQVALDLYKKIKKLQGDAKGPSQSDLRVTREQISLFRSRALKAYHEGIYDLALKEWEMAEKFIKSL</sequence>
<organism evidence="1 2">
    <name type="scientific">Atribacter laminatus</name>
    <dbReference type="NCBI Taxonomy" id="2847778"/>
    <lineage>
        <taxon>Bacteria</taxon>
        <taxon>Pseudomonadati</taxon>
        <taxon>Atribacterota</taxon>
        <taxon>Atribacteria</taxon>
        <taxon>Atribacterales</taxon>
        <taxon>Atribacteraceae</taxon>
        <taxon>Atribacter</taxon>
    </lineage>
</organism>
<dbReference type="InterPro" id="IPR021345">
    <property type="entry name" value="DUF2961"/>
</dbReference>
<reference evidence="1 2" key="1">
    <citation type="journal article" date="2021" name="Nat. Commun.">
        <title>Isolation of a member of the candidate phylum Atribacteria reveals a unique cell membrane structure.</title>
        <authorList>
            <person name="Taiki K."/>
            <person name="Nobu M.K."/>
            <person name="Kusada H."/>
            <person name="Meng X.-Y."/>
            <person name="Hosoki N."/>
            <person name="Uematsu K."/>
            <person name="Yoshioka H."/>
            <person name="Kamagata Y."/>
            <person name="Tamaki H."/>
        </authorList>
    </citation>
    <scope>NUCLEOTIDE SEQUENCE [LARGE SCALE GENOMIC DNA]</scope>
    <source>
        <strain evidence="1 2">RT761</strain>
    </source>
</reference>
<dbReference type="Proteomes" id="UP000594463">
    <property type="component" value="Chromosome"/>
</dbReference>
<evidence type="ECO:0000313" key="1">
    <source>
        <dbReference type="EMBL" id="QPM68147.1"/>
    </source>
</evidence>
<dbReference type="Pfam" id="PF11175">
    <property type="entry name" value="DUF2961"/>
    <property type="match status" value="1"/>
</dbReference>
<name>A0A7T1F2V5_ATRLM</name>
<dbReference type="AlphaFoldDB" id="A0A7T1F2V5"/>
<evidence type="ECO:0008006" key="3">
    <source>
        <dbReference type="Google" id="ProtNLM"/>
    </source>
</evidence>
<dbReference type="RefSeq" id="WP_218113306.1">
    <property type="nucleotide sequence ID" value="NZ_CP065383.1"/>
</dbReference>
<dbReference type="EMBL" id="CP065383">
    <property type="protein sequence ID" value="QPM68147.1"/>
    <property type="molecule type" value="Genomic_DNA"/>
</dbReference>
<dbReference type="KEGG" id="alam:RT761_01361"/>
<proteinExistence type="predicted"/>
<protein>
    <recommendedName>
        <fullName evidence="3">DUF2961 domain-containing protein</fullName>
    </recommendedName>
</protein>